<evidence type="ECO:0000313" key="2">
    <source>
        <dbReference type="Proteomes" id="UP001218188"/>
    </source>
</evidence>
<evidence type="ECO:0000313" key="1">
    <source>
        <dbReference type="EMBL" id="KAJ7034387.1"/>
    </source>
</evidence>
<accession>A0AAD6X2N3</accession>
<dbReference type="EMBL" id="JARJCM010000057">
    <property type="protein sequence ID" value="KAJ7034387.1"/>
    <property type="molecule type" value="Genomic_DNA"/>
</dbReference>
<gene>
    <name evidence="1" type="ORF">C8F04DRAFT_956403</name>
</gene>
<dbReference type="Proteomes" id="UP001218188">
    <property type="component" value="Unassembled WGS sequence"/>
</dbReference>
<name>A0AAD6X2N3_9AGAR</name>
<dbReference type="AlphaFoldDB" id="A0AAD6X2N3"/>
<keyword evidence="2" id="KW-1185">Reference proteome</keyword>
<organism evidence="1 2">
    <name type="scientific">Mycena alexandri</name>
    <dbReference type="NCBI Taxonomy" id="1745969"/>
    <lineage>
        <taxon>Eukaryota</taxon>
        <taxon>Fungi</taxon>
        <taxon>Dikarya</taxon>
        <taxon>Basidiomycota</taxon>
        <taxon>Agaricomycotina</taxon>
        <taxon>Agaricomycetes</taxon>
        <taxon>Agaricomycetidae</taxon>
        <taxon>Agaricales</taxon>
        <taxon>Marasmiineae</taxon>
        <taxon>Mycenaceae</taxon>
        <taxon>Mycena</taxon>
    </lineage>
</organism>
<comment type="caution">
    <text evidence="1">The sequence shown here is derived from an EMBL/GenBank/DDBJ whole genome shotgun (WGS) entry which is preliminary data.</text>
</comment>
<reference evidence="1" key="1">
    <citation type="submission" date="2023-03" db="EMBL/GenBank/DDBJ databases">
        <title>Massive genome expansion in bonnet fungi (Mycena s.s.) driven by repeated elements and novel gene families across ecological guilds.</title>
        <authorList>
            <consortium name="Lawrence Berkeley National Laboratory"/>
            <person name="Harder C.B."/>
            <person name="Miyauchi S."/>
            <person name="Viragh M."/>
            <person name="Kuo A."/>
            <person name="Thoen E."/>
            <person name="Andreopoulos B."/>
            <person name="Lu D."/>
            <person name="Skrede I."/>
            <person name="Drula E."/>
            <person name="Henrissat B."/>
            <person name="Morin E."/>
            <person name="Kohler A."/>
            <person name="Barry K."/>
            <person name="LaButti K."/>
            <person name="Morin E."/>
            <person name="Salamov A."/>
            <person name="Lipzen A."/>
            <person name="Mereny Z."/>
            <person name="Hegedus B."/>
            <person name="Baldrian P."/>
            <person name="Stursova M."/>
            <person name="Weitz H."/>
            <person name="Taylor A."/>
            <person name="Grigoriev I.V."/>
            <person name="Nagy L.G."/>
            <person name="Martin F."/>
            <person name="Kauserud H."/>
        </authorList>
    </citation>
    <scope>NUCLEOTIDE SEQUENCE</scope>
    <source>
        <strain evidence="1">CBHHK200</strain>
    </source>
</reference>
<protein>
    <submittedName>
        <fullName evidence="1">Uncharacterized protein</fullName>
    </submittedName>
</protein>
<sequence>MDVKDNEKEDYLHIGLAPAYGTLTSESMKMMDDHLKIMISGTLRLLEKKRKQLSGPLSWDDLLSILMQNPLIEPDNSITGSKVDRADKLIKPATVNFFKISGAPDPSVVREVETWFTNFIGDQDILDSTMIDIKVMAEIVAQTGATVDSVAALIHKIEHHEKTLVDIGVLRFPDPDHPYFKVYRIRLTAWSVSARYLAWQEDSNGITGELNVRNFRPRRSVLDKMKEDVKDKAVEEAEDIFS</sequence>
<proteinExistence type="predicted"/>